<gene>
    <name evidence="8" type="ORF">FLX08_08005</name>
</gene>
<organism evidence="8 9">
    <name type="scientific">Microbispora hainanensis</name>
    <dbReference type="NCBI Taxonomy" id="568844"/>
    <lineage>
        <taxon>Bacteria</taxon>
        <taxon>Bacillati</taxon>
        <taxon>Actinomycetota</taxon>
        <taxon>Actinomycetes</taxon>
        <taxon>Streptosporangiales</taxon>
        <taxon>Streptosporangiaceae</taxon>
        <taxon>Microbispora</taxon>
    </lineage>
</organism>
<comment type="caution">
    <text evidence="8">The sequence shown here is derived from an EMBL/GenBank/DDBJ whole genome shotgun (WGS) entry which is preliminary data.</text>
</comment>
<dbReference type="PANTHER" id="PTHR42718:SF39">
    <property type="entry name" value="ACTINORHODIN TRANSPORTER-RELATED"/>
    <property type="match status" value="1"/>
</dbReference>
<accession>A0A544Z068</accession>
<dbReference type="SUPFAM" id="SSF103473">
    <property type="entry name" value="MFS general substrate transporter"/>
    <property type="match status" value="1"/>
</dbReference>
<evidence type="ECO:0000256" key="3">
    <source>
        <dbReference type="ARBA" id="ARBA00022989"/>
    </source>
</evidence>
<evidence type="ECO:0000256" key="4">
    <source>
        <dbReference type="ARBA" id="ARBA00023136"/>
    </source>
</evidence>
<dbReference type="Gene3D" id="1.20.1720.10">
    <property type="entry name" value="Multidrug resistance protein D"/>
    <property type="match status" value="1"/>
</dbReference>
<dbReference type="InterPro" id="IPR020846">
    <property type="entry name" value="MFS_dom"/>
</dbReference>
<evidence type="ECO:0000256" key="2">
    <source>
        <dbReference type="ARBA" id="ARBA00022692"/>
    </source>
</evidence>
<dbReference type="PRINTS" id="PR01036">
    <property type="entry name" value="TCRTETB"/>
</dbReference>
<feature type="transmembrane region" description="Helical" evidence="6">
    <location>
        <begin position="147"/>
        <end position="173"/>
    </location>
</feature>
<dbReference type="InterPro" id="IPR011701">
    <property type="entry name" value="MFS"/>
</dbReference>
<dbReference type="EMBL" id="VIRM01000007">
    <property type="protein sequence ID" value="TQS22331.1"/>
    <property type="molecule type" value="Genomic_DNA"/>
</dbReference>
<evidence type="ECO:0000259" key="7">
    <source>
        <dbReference type="PROSITE" id="PS50850"/>
    </source>
</evidence>
<feature type="domain" description="Major facilitator superfamily (MFS) profile" evidence="7">
    <location>
        <begin position="21"/>
        <end position="350"/>
    </location>
</feature>
<dbReference type="GO" id="GO:0022857">
    <property type="term" value="F:transmembrane transporter activity"/>
    <property type="evidence" value="ECO:0007669"/>
    <property type="project" value="InterPro"/>
</dbReference>
<feature type="transmembrane region" description="Helical" evidence="6">
    <location>
        <begin position="87"/>
        <end position="104"/>
    </location>
</feature>
<dbReference type="AlphaFoldDB" id="A0A544Z068"/>
<dbReference type="GO" id="GO:0005886">
    <property type="term" value="C:plasma membrane"/>
    <property type="evidence" value="ECO:0007669"/>
    <property type="project" value="UniProtKB-SubCell"/>
</dbReference>
<dbReference type="PROSITE" id="PS50850">
    <property type="entry name" value="MFS"/>
    <property type="match status" value="1"/>
</dbReference>
<dbReference type="Pfam" id="PF07690">
    <property type="entry name" value="MFS_1"/>
    <property type="match status" value="1"/>
</dbReference>
<evidence type="ECO:0000313" key="9">
    <source>
        <dbReference type="Proteomes" id="UP000316541"/>
    </source>
</evidence>
<feature type="transmembrane region" description="Helical" evidence="6">
    <location>
        <begin position="193"/>
        <end position="212"/>
    </location>
</feature>
<keyword evidence="3 6" id="KW-1133">Transmembrane helix</keyword>
<sequence length="350" mass="36683">MGPNSRASGPEAGSSARRWPALLVVLLAAFMDLVDTTIVTVGLPEIRKDLWATDAGLQWVAAGYALAFALMLITGGRLGDVFGRRKTFLAGIVGFTIASAPAGAAQGPETLIGARVLQGAPAAVMIAQVLTYIQVGFSAAERPRALGLYGMVLALAGVSGPLLGGLLIDAGLFGWDWRTIFLIDSVFLRSSEQALWVIVGLLRVSFVASFLLPSGPVRPGRAGQAAGTGRDAAVCRTPNPRDPRRRLRVRVPGRAPRASRSMPEPIMKVSMMKVPMMNVPMMNVQSTVVKRAGDILTSAIGSVVGAVADPKGALKQVKSVMSSPKPLAVAAGLVAAYALGWWRGHRAGSR</sequence>
<dbReference type="InterPro" id="IPR036259">
    <property type="entry name" value="MFS_trans_sf"/>
</dbReference>
<dbReference type="CDD" id="cd17321">
    <property type="entry name" value="MFS_MMR_MDR_like"/>
    <property type="match status" value="1"/>
</dbReference>
<feature type="transmembrane region" description="Helical" evidence="6">
    <location>
        <begin position="21"/>
        <end position="43"/>
    </location>
</feature>
<evidence type="ECO:0000256" key="1">
    <source>
        <dbReference type="ARBA" id="ARBA00004651"/>
    </source>
</evidence>
<feature type="transmembrane region" description="Helical" evidence="6">
    <location>
        <begin position="55"/>
        <end position="75"/>
    </location>
</feature>
<keyword evidence="2 6" id="KW-0812">Transmembrane</keyword>
<dbReference type="PANTHER" id="PTHR42718">
    <property type="entry name" value="MAJOR FACILITATOR SUPERFAMILY MULTIDRUG TRANSPORTER MFSC"/>
    <property type="match status" value="1"/>
</dbReference>
<comment type="subcellular location">
    <subcellularLocation>
        <location evidence="1">Cell membrane</location>
        <topology evidence="1">Multi-pass membrane protein</topology>
    </subcellularLocation>
</comment>
<name>A0A544Z068_9ACTN</name>
<evidence type="ECO:0000256" key="6">
    <source>
        <dbReference type="SAM" id="Phobius"/>
    </source>
</evidence>
<reference evidence="8 9" key="1">
    <citation type="submission" date="2019-07" db="EMBL/GenBank/DDBJ databases">
        <title>Microbispora hainanensis DSM 45428.</title>
        <authorList>
            <person name="Thawai C."/>
        </authorList>
    </citation>
    <scope>NUCLEOTIDE SEQUENCE [LARGE SCALE GENOMIC DNA]</scope>
    <source>
        <strain evidence="8 9">DSM 45428</strain>
    </source>
</reference>
<evidence type="ECO:0000313" key="8">
    <source>
        <dbReference type="EMBL" id="TQS22331.1"/>
    </source>
</evidence>
<feature type="region of interest" description="Disordered" evidence="5">
    <location>
        <begin position="219"/>
        <end position="245"/>
    </location>
</feature>
<evidence type="ECO:0000256" key="5">
    <source>
        <dbReference type="SAM" id="MobiDB-lite"/>
    </source>
</evidence>
<proteinExistence type="predicted"/>
<protein>
    <submittedName>
        <fullName evidence="8">MFS transporter</fullName>
    </submittedName>
</protein>
<dbReference type="Proteomes" id="UP000316541">
    <property type="component" value="Unassembled WGS sequence"/>
</dbReference>
<keyword evidence="4 6" id="KW-0472">Membrane</keyword>
<feature type="transmembrane region" description="Helical" evidence="6">
    <location>
        <begin position="116"/>
        <end position="135"/>
    </location>
</feature>